<comment type="caution">
    <text evidence="2">The sequence shown here is derived from an EMBL/GenBank/DDBJ whole genome shotgun (WGS) entry which is preliminary data.</text>
</comment>
<reference evidence="2" key="1">
    <citation type="journal article" date="2014" name="Front. Microbiol.">
        <title>High frequency of phylogenetically diverse reductive dehalogenase-homologous genes in deep subseafloor sedimentary metagenomes.</title>
        <authorList>
            <person name="Kawai M."/>
            <person name="Futagami T."/>
            <person name="Toyoda A."/>
            <person name="Takaki Y."/>
            <person name="Nishi S."/>
            <person name="Hori S."/>
            <person name="Arai W."/>
            <person name="Tsubouchi T."/>
            <person name="Morono Y."/>
            <person name="Uchiyama I."/>
            <person name="Ito T."/>
            <person name="Fujiyama A."/>
            <person name="Inagaki F."/>
            <person name="Takami H."/>
        </authorList>
    </citation>
    <scope>NUCLEOTIDE SEQUENCE</scope>
    <source>
        <strain evidence="2">Expedition CK06-06</strain>
    </source>
</reference>
<evidence type="ECO:0000259" key="1">
    <source>
        <dbReference type="SMART" id="SM00481"/>
    </source>
</evidence>
<dbReference type="AlphaFoldDB" id="X0TGX0"/>
<dbReference type="EMBL" id="BARS01019102">
    <property type="protein sequence ID" value="GAF87387.1"/>
    <property type="molecule type" value="Genomic_DNA"/>
</dbReference>
<feature type="non-terminal residue" evidence="2">
    <location>
        <position position="57"/>
    </location>
</feature>
<proteinExistence type="predicted"/>
<dbReference type="PANTHER" id="PTHR32294:SF0">
    <property type="entry name" value="DNA POLYMERASE III SUBUNIT ALPHA"/>
    <property type="match status" value="1"/>
</dbReference>
<dbReference type="InterPro" id="IPR004805">
    <property type="entry name" value="DnaE2/DnaE/PolC"/>
</dbReference>
<organism evidence="2">
    <name type="scientific">marine sediment metagenome</name>
    <dbReference type="NCBI Taxonomy" id="412755"/>
    <lineage>
        <taxon>unclassified sequences</taxon>
        <taxon>metagenomes</taxon>
        <taxon>ecological metagenomes</taxon>
    </lineage>
</organism>
<dbReference type="SUPFAM" id="SSF89550">
    <property type="entry name" value="PHP domain-like"/>
    <property type="match status" value="1"/>
</dbReference>
<dbReference type="InterPro" id="IPR003141">
    <property type="entry name" value="Pol/His_phosphatase_N"/>
</dbReference>
<dbReference type="PANTHER" id="PTHR32294">
    <property type="entry name" value="DNA POLYMERASE III SUBUNIT ALPHA"/>
    <property type="match status" value="1"/>
</dbReference>
<dbReference type="GO" id="GO:0006260">
    <property type="term" value="P:DNA replication"/>
    <property type="evidence" value="ECO:0007669"/>
    <property type="project" value="InterPro"/>
</dbReference>
<dbReference type="InterPro" id="IPR016195">
    <property type="entry name" value="Pol/histidinol_Pase-like"/>
</dbReference>
<gene>
    <name evidence="2" type="ORF">S01H1_30993</name>
</gene>
<dbReference type="Pfam" id="PF02811">
    <property type="entry name" value="PHP"/>
    <property type="match status" value="1"/>
</dbReference>
<feature type="domain" description="Polymerase/histidinol phosphatase N-terminal" evidence="1">
    <location>
        <begin position="5"/>
        <end position="57"/>
    </location>
</feature>
<dbReference type="InterPro" id="IPR004013">
    <property type="entry name" value="PHP_dom"/>
</dbReference>
<dbReference type="GO" id="GO:0008408">
    <property type="term" value="F:3'-5' exonuclease activity"/>
    <property type="evidence" value="ECO:0007669"/>
    <property type="project" value="InterPro"/>
</dbReference>
<dbReference type="Gene3D" id="3.20.20.140">
    <property type="entry name" value="Metal-dependent hydrolases"/>
    <property type="match status" value="1"/>
</dbReference>
<dbReference type="SMART" id="SM00481">
    <property type="entry name" value="POLIIIAc"/>
    <property type="match status" value="1"/>
</dbReference>
<protein>
    <recommendedName>
        <fullName evidence="1">Polymerase/histidinol phosphatase N-terminal domain-containing protein</fullName>
    </recommendedName>
</protein>
<sequence>MSDFVHLHVHTEYSLLDGLSKIPKLIERAKQDNMDALAITDHGAMYGAIQFYTKARD</sequence>
<name>X0TGX0_9ZZZZ</name>
<accession>X0TGX0</accession>
<evidence type="ECO:0000313" key="2">
    <source>
        <dbReference type="EMBL" id="GAF87387.1"/>
    </source>
</evidence>